<dbReference type="InterPro" id="IPR029046">
    <property type="entry name" value="LolA/LolB/LppX"/>
</dbReference>
<dbReference type="Gene3D" id="2.50.20.10">
    <property type="entry name" value="Lipoprotein localisation LolA/LolB/LppX"/>
    <property type="match status" value="1"/>
</dbReference>
<accession>A0A1I4ZYL4</accession>
<feature type="chain" id="PRO_5011659150" description="DUF2092 domain-containing protein" evidence="2">
    <location>
        <begin position="20"/>
        <end position="240"/>
    </location>
</feature>
<dbReference type="EMBL" id="FOVN01000001">
    <property type="protein sequence ID" value="SFN55266.1"/>
    <property type="molecule type" value="Genomic_DNA"/>
</dbReference>
<dbReference type="SUPFAM" id="SSF89392">
    <property type="entry name" value="Prokaryotic lipoproteins and lipoprotein localization factors"/>
    <property type="match status" value="1"/>
</dbReference>
<dbReference type="AlphaFoldDB" id="A0A1I4ZYL4"/>
<keyword evidence="1 2" id="KW-0732">Signal</keyword>
<evidence type="ECO:0000256" key="1">
    <source>
        <dbReference type="ARBA" id="ARBA00022729"/>
    </source>
</evidence>
<dbReference type="InterPro" id="IPR052944">
    <property type="entry name" value="Sporulation_related"/>
</dbReference>
<dbReference type="Pfam" id="PF09865">
    <property type="entry name" value="DUF2092"/>
    <property type="match status" value="1"/>
</dbReference>
<organism evidence="3 4">
    <name type="scientific">Bizionia echini</name>
    <dbReference type="NCBI Taxonomy" id="649333"/>
    <lineage>
        <taxon>Bacteria</taxon>
        <taxon>Pseudomonadati</taxon>
        <taxon>Bacteroidota</taxon>
        <taxon>Flavobacteriia</taxon>
        <taxon>Flavobacteriales</taxon>
        <taxon>Flavobacteriaceae</taxon>
        <taxon>Bizionia</taxon>
    </lineage>
</organism>
<dbReference type="PANTHER" id="PTHR37507:SF2">
    <property type="entry name" value="SPORULATION PROTEIN YDCC"/>
    <property type="match status" value="1"/>
</dbReference>
<dbReference type="STRING" id="649333.SAMN04487989_1011187"/>
<dbReference type="PANTHER" id="PTHR37507">
    <property type="entry name" value="SPORULATION PROTEIN YDCC"/>
    <property type="match status" value="1"/>
</dbReference>
<evidence type="ECO:0008006" key="5">
    <source>
        <dbReference type="Google" id="ProtNLM"/>
    </source>
</evidence>
<protein>
    <recommendedName>
        <fullName evidence="5">DUF2092 domain-containing protein</fullName>
    </recommendedName>
</protein>
<dbReference type="RefSeq" id="WP_092206675.1">
    <property type="nucleotide sequence ID" value="NZ_FOVN01000001.1"/>
</dbReference>
<gene>
    <name evidence="3" type="ORF">SAMN04487989_1011187</name>
</gene>
<proteinExistence type="predicted"/>
<evidence type="ECO:0000256" key="2">
    <source>
        <dbReference type="SAM" id="SignalP"/>
    </source>
</evidence>
<reference evidence="4" key="1">
    <citation type="submission" date="2016-10" db="EMBL/GenBank/DDBJ databases">
        <authorList>
            <person name="Varghese N."/>
            <person name="Submissions S."/>
        </authorList>
    </citation>
    <scope>NUCLEOTIDE SEQUENCE [LARGE SCALE GENOMIC DNA]</scope>
    <source>
        <strain evidence="4">DSM 23925</strain>
    </source>
</reference>
<evidence type="ECO:0000313" key="3">
    <source>
        <dbReference type="EMBL" id="SFN55266.1"/>
    </source>
</evidence>
<dbReference type="OrthoDB" id="835919at2"/>
<name>A0A1I4ZYL4_9FLAO</name>
<sequence length="240" mass="27695">MKKLFFALAVFTFPFLVQAQEKQIDSTAIFILDKMSDVIGDLASVSFTLNSSVDKLNADSNIEKHYKHSEVTMVGPDKFVSRTQGDQGNHAFWYNGEFMTYYSFDENNYVTLEAPDNIITMIDSMYTRFDFRFPAADFFYPSFTDDIMEAFDNIQYNGQKTVDGESCFYIIATNPDTNVQIWVSNTMNMLPKRMVIIQKNKENLQYEAHFTKWELNPEVPNSIFEFTPPPGAKLISILEK</sequence>
<evidence type="ECO:0000313" key="4">
    <source>
        <dbReference type="Proteomes" id="UP000198705"/>
    </source>
</evidence>
<keyword evidence="4" id="KW-1185">Reference proteome</keyword>
<dbReference type="InterPro" id="IPR019207">
    <property type="entry name" value="DUF2092"/>
</dbReference>
<feature type="signal peptide" evidence="2">
    <location>
        <begin position="1"/>
        <end position="19"/>
    </location>
</feature>
<dbReference type="Proteomes" id="UP000198705">
    <property type="component" value="Unassembled WGS sequence"/>
</dbReference>